<name>A0A834MHF4_RHYFE</name>
<feature type="compositionally biased region" description="Basic and acidic residues" evidence="3">
    <location>
        <begin position="161"/>
        <end position="173"/>
    </location>
</feature>
<organism evidence="4 5">
    <name type="scientific">Rhynchophorus ferrugineus</name>
    <name type="common">Red palm weevil</name>
    <name type="synonym">Curculio ferrugineus</name>
    <dbReference type="NCBI Taxonomy" id="354439"/>
    <lineage>
        <taxon>Eukaryota</taxon>
        <taxon>Metazoa</taxon>
        <taxon>Ecdysozoa</taxon>
        <taxon>Arthropoda</taxon>
        <taxon>Hexapoda</taxon>
        <taxon>Insecta</taxon>
        <taxon>Pterygota</taxon>
        <taxon>Neoptera</taxon>
        <taxon>Endopterygota</taxon>
        <taxon>Coleoptera</taxon>
        <taxon>Polyphaga</taxon>
        <taxon>Cucujiformia</taxon>
        <taxon>Curculionidae</taxon>
        <taxon>Dryophthorinae</taxon>
        <taxon>Rhynchophorus</taxon>
    </lineage>
</organism>
<evidence type="ECO:0000313" key="4">
    <source>
        <dbReference type="EMBL" id="KAF7280170.1"/>
    </source>
</evidence>
<dbReference type="GO" id="GO:0030182">
    <property type="term" value="P:neuron differentiation"/>
    <property type="evidence" value="ECO:0007669"/>
    <property type="project" value="TreeGrafter"/>
</dbReference>
<dbReference type="EMBL" id="JAACXV010000318">
    <property type="protein sequence ID" value="KAF7280170.1"/>
    <property type="molecule type" value="Genomic_DNA"/>
</dbReference>
<feature type="region of interest" description="Disordered" evidence="3">
    <location>
        <begin position="62"/>
        <end position="82"/>
    </location>
</feature>
<dbReference type="GO" id="GO:0005634">
    <property type="term" value="C:nucleus"/>
    <property type="evidence" value="ECO:0007669"/>
    <property type="project" value="UniProtKB-SubCell"/>
</dbReference>
<evidence type="ECO:0008006" key="6">
    <source>
        <dbReference type="Google" id="ProtNLM"/>
    </source>
</evidence>
<gene>
    <name evidence="4" type="ORF">GWI33_006346</name>
</gene>
<evidence type="ECO:0000256" key="2">
    <source>
        <dbReference type="ARBA" id="ARBA00023242"/>
    </source>
</evidence>
<reference evidence="4" key="1">
    <citation type="submission" date="2020-08" db="EMBL/GenBank/DDBJ databases">
        <title>Genome sequencing and assembly of the red palm weevil Rhynchophorus ferrugineus.</title>
        <authorList>
            <person name="Dias G.B."/>
            <person name="Bergman C.M."/>
            <person name="Manee M."/>
        </authorList>
    </citation>
    <scope>NUCLEOTIDE SEQUENCE</scope>
    <source>
        <strain evidence="4">AA-2017</strain>
        <tissue evidence="4">Whole larva</tissue>
    </source>
</reference>
<dbReference type="GO" id="GO:0000978">
    <property type="term" value="F:RNA polymerase II cis-regulatory region sequence-specific DNA binding"/>
    <property type="evidence" value="ECO:0007669"/>
    <property type="project" value="TreeGrafter"/>
</dbReference>
<feature type="region of interest" description="Disordered" evidence="3">
    <location>
        <begin position="101"/>
        <end position="173"/>
    </location>
</feature>
<accession>A0A834MHF4</accession>
<comment type="caution">
    <text evidence="4">The sequence shown here is derived from an EMBL/GenBank/DDBJ whole genome shotgun (WGS) entry which is preliminary data.</text>
</comment>
<dbReference type="GO" id="GO:0000981">
    <property type="term" value="F:DNA-binding transcription factor activity, RNA polymerase II-specific"/>
    <property type="evidence" value="ECO:0007669"/>
    <property type="project" value="TreeGrafter"/>
</dbReference>
<dbReference type="PANTHER" id="PTHR24341">
    <property type="entry name" value="HOMEOBOX PROTEIN ENGRAILED"/>
    <property type="match status" value="1"/>
</dbReference>
<protein>
    <recommendedName>
        <fullName evidence="6">Engrailed</fullName>
    </recommendedName>
</protein>
<keyword evidence="2" id="KW-0539">Nucleus</keyword>
<feature type="compositionally biased region" description="Low complexity" evidence="3">
    <location>
        <begin position="63"/>
        <end position="79"/>
    </location>
</feature>
<dbReference type="PANTHER" id="PTHR24341:SF6">
    <property type="entry name" value="HOMEOBOX PROTEIN INVECTED"/>
    <property type="match status" value="1"/>
</dbReference>
<feature type="region of interest" description="Disordered" evidence="3">
    <location>
        <begin position="1"/>
        <end position="22"/>
    </location>
</feature>
<evidence type="ECO:0000256" key="3">
    <source>
        <dbReference type="SAM" id="MobiDB-lite"/>
    </source>
</evidence>
<sequence length="305" mass="32328">MLGRRSDAHGSPVTDQDSCCSDDTVLSVGNEVENRLPDEGTAAAAAVSTLSFKNLEDHLNALSQGPSRLSPSNSSSRSCPSPPASFLFRAEHLVNFGYRGDNGGSSLCSPTSVRSDGADSPGSPGSRWAPAAVKSPNSPAESAFASSKHHHEPFGQQPEQGRPRAAPDAKSDNHQATLKFSIDNILKADFGRSRILDPIAIRKARPPPCKRAATSEGGFSGEQRSAPAAVGGESDRTGGPVDLSPGSDQGGGETKSESSKGDQPMLWPAWVYCTRYSDRPSSGGYCYYYISIWKKNLSIERSLTR</sequence>
<comment type="subcellular location">
    <subcellularLocation>
        <location evidence="1">Nucleus</location>
    </subcellularLocation>
</comment>
<evidence type="ECO:0000256" key="1">
    <source>
        <dbReference type="ARBA" id="ARBA00004123"/>
    </source>
</evidence>
<proteinExistence type="predicted"/>
<dbReference type="Proteomes" id="UP000625711">
    <property type="component" value="Unassembled WGS sequence"/>
</dbReference>
<evidence type="ECO:0000313" key="5">
    <source>
        <dbReference type="Proteomes" id="UP000625711"/>
    </source>
</evidence>
<keyword evidence="5" id="KW-1185">Reference proteome</keyword>
<dbReference type="AlphaFoldDB" id="A0A834MHF4"/>
<feature type="compositionally biased region" description="Polar residues" evidence="3">
    <location>
        <begin position="104"/>
        <end position="114"/>
    </location>
</feature>
<feature type="region of interest" description="Disordered" evidence="3">
    <location>
        <begin position="206"/>
        <end position="262"/>
    </location>
</feature>
<dbReference type="OrthoDB" id="6159439at2759"/>
<dbReference type="InterPro" id="IPR050720">
    <property type="entry name" value="Engrailed_Homeobox_TFs"/>
</dbReference>